<dbReference type="InterPro" id="IPR000795">
    <property type="entry name" value="T_Tr_GTP-bd_dom"/>
</dbReference>
<dbReference type="Gene3D" id="3.40.50.300">
    <property type="entry name" value="P-loop containing nucleotide triphosphate hydrolases"/>
    <property type="match status" value="2"/>
</dbReference>
<comment type="subcellular location">
    <subcellularLocation>
        <location evidence="1 9">Cytoplasm</location>
    </subcellularLocation>
</comment>
<reference evidence="12" key="1">
    <citation type="submission" date="2018-04" db="EMBL/GenBank/DDBJ databases">
        <authorList>
            <person name="Watanabe M."/>
            <person name="Kojima H."/>
        </authorList>
    </citation>
    <scope>NUCLEOTIDE SEQUENCE [LARGE SCALE GENOMIC DNA]</scope>
    <source>
        <strain evidence="12">Dysh456</strain>
    </source>
</reference>
<dbReference type="InterPro" id="IPR041732">
    <property type="entry name" value="RF3_GTP-bd"/>
</dbReference>
<feature type="binding site" evidence="9">
    <location>
        <begin position="162"/>
        <end position="165"/>
    </location>
    <ligand>
        <name>GTP</name>
        <dbReference type="ChEBI" id="CHEBI:37565"/>
    </ligand>
</feature>
<dbReference type="HAMAP" id="MF_00072">
    <property type="entry name" value="Rel_fac_3"/>
    <property type="match status" value="1"/>
</dbReference>
<dbReference type="PRINTS" id="PR00315">
    <property type="entry name" value="ELONGATNFCT"/>
</dbReference>
<dbReference type="InterPro" id="IPR032090">
    <property type="entry name" value="RF3_C"/>
</dbReference>
<comment type="similarity">
    <text evidence="2 9">Belongs to the TRAFAC class translation factor GTPase superfamily. Classic translation factor GTPase family. PrfC subfamily.</text>
</comment>
<dbReference type="Pfam" id="PF16658">
    <property type="entry name" value="RF3_C"/>
    <property type="match status" value="1"/>
</dbReference>
<dbReference type="Pfam" id="PF00009">
    <property type="entry name" value="GTP_EFTU"/>
    <property type="match status" value="1"/>
</dbReference>
<keyword evidence="12" id="KW-1185">Reference proteome</keyword>
<organism evidence="11 12">
    <name type="scientific">Aerosticca soli</name>
    <dbReference type="NCBI Taxonomy" id="2010829"/>
    <lineage>
        <taxon>Bacteria</taxon>
        <taxon>Pseudomonadati</taxon>
        <taxon>Pseudomonadota</taxon>
        <taxon>Gammaproteobacteria</taxon>
        <taxon>Lysobacterales</taxon>
        <taxon>Rhodanobacteraceae</taxon>
        <taxon>Aerosticca</taxon>
    </lineage>
</organism>
<dbReference type="GO" id="GO:0003924">
    <property type="term" value="F:GTPase activity"/>
    <property type="evidence" value="ECO:0007669"/>
    <property type="project" value="InterPro"/>
</dbReference>
<feature type="binding site" evidence="9">
    <location>
        <begin position="108"/>
        <end position="112"/>
    </location>
    <ligand>
        <name>GTP</name>
        <dbReference type="ChEBI" id="CHEBI:37565"/>
    </ligand>
</feature>
<sequence length="555" mass="61483">MGKSPAWRLSSYHWRLLFLPIAMSTHLDETRRRRTFAIISHPDAGKTTLTEKLLLFGGAIQMAGSVKGRKAARHATSDWMALEKERGISVTSSVMQFPYAGKIVNLLDTPGHADFSEDTYRVLTAVDSALMVIDCAKGVEERTIKLMEVCRLRDTPIMSFINKLDREGKSPIELLDEVESVLGIACAPVTWPIGMGKRLKGVYHLLLDEVHLFEPGRNFTRQDSTIINGLDAPGLAEAIGSEALAELREELALVQGASHPFDLDPYLAGKLTPVFFGSAVNNFGVQLLLDFFVEHAPGPRPRATTTRQVHPEEDQLTGFVFKIQANMDPAHRDRVAFMRVCSGTYSAGMKMVQTRTGKEVRIANALTFMASDREIVERAYPGDVIGLHNHGTIAIGDTFTEGEMLTFTGIPNFAPELFRRARLRDPLKMKALQKGLAQLSEEGATQFFRPLTSNELILGAVGVLQFDVVAYRLKDEYGVDAAFEPVGVVTARWVHCEDAKKLEEFRDKNALHLALDAAGALVYLAPSRVNLQLTQERWPQIRFAATREHAASVVV</sequence>
<gene>
    <name evidence="9" type="primary">prfC</name>
    <name evidence="11" type="ORF">ALSL_0246</name>
</gene>
<keyword evidence="6 9" id="KW-0342">GTP-binding</keyword>
<evidence type="ECO:0000256" key="1">
    <source>
        <dbReference type="ARBA" id="ARBA00004496"/>
    </source>
</evidence>
<feature type="binding site" evidence="9">
    <location>
        <begin position="40"/>
        <end position="47"/>
    </location>
    <ligand>
        <name>GTP</name>
        <dbReference type="ChEBI" id="CHEBI:37565"/>
    </ligand>
</feature>
<dbReference type="KEGG" id="rbd:ALSL_0246"/>
<keyword evidence="3 9" id="KW-0963">Cytoplasm</keyword>
<evidence type="ECO:0000256" key="3">
    <source>
        <dbReference type="ARBA" id="ARBA00022490"/>
    </source>
</evidence>
<dbReference type="InterPro" id="IPR004548">
    <property type="entry name" value="PrfC"/>
</dbReference>
<keyword evidence="5 9" id="KW-0648">Protein biosynthesis</keyword>
<dbReference type="CDD" id="cd04169">
    <property type="entry name" value="RF3"/>
    <property type="match status" value="1"/>
</dbReference>
<keyword evidence="4 9" id="KW-0547">Nucleotide-binding</keyword>
<dbReference type="FunFam" id="3.40.50.300:FF:000542">
    <property type="entry name" value="Peptide chain release factor 3"/>
    <property type="match status" value="1"/>
</dbReference>
<dbReference type="GO" id="GO:0006449">
    <property type="term" value="P:regulation of translational termination"/>
    <property type="evidence" value="ECO:0007669"/>
    <property type="project" value="UniProtKB-UniRule"/>
</dbReference>
<dbReference type="InterPro" id="IPR005225">
    <property type="entry name" value="Small_GTP-bd"/>
</dbReference>
<dbReference type="InterPro" id="IPR009000">
    <property type="entry name" value="Transl_B-barrel_sf"/>
</dbReference>
<dbReference type="Proteomes" id="UP000270530">
    <property type="component" value="Chromosome"/>
</dbReference>
<dbReference type="CDD" id="cd16259">
    <property type="entry name" value="RF3_III"/>
    <property type="match status" value="1"/>
</dbReference>
<comment type="function">
    <text evidence="7 9">Increases the formation of ribosomal termination complexes and stimulates activities of RF-1 and RF-2. It binds guanine nucleotides and has strong preference for UGA stop codons. It may interact directly with the ribosome. The stimulation of RF-1 and RF-2 is significantly reduced by GTP and GDP, but not by GMP.</text>
</comment>
<dbReference type="InterPro" id="IPR027417">
    <property type="entry name" value="P-loop_NTPase"/>
</dbReference>
<dbReference type="NCBIfam" id="TIGR00231">
    <property type="entry name" value="small_GTP"/>
    <property type="match status" value="1"/>
</dbReference>
<dbReference type="GO" id="GO:0005525">
    <property type="term" value="F:GTP binding"/>
    <property type="evidence" value="ECO:0007669"/>
    <property type="project" value="UniProtKB-UniRule"/>
</dbReference>
<dbReference type="PROSITE" id="PS00301">
    <property type="entry name" value="G_TR_1"/>
    <property type="match status" value="1"/>
</dbReference>
<dbReference type="FunFam" id="3.30.70.3280:FF:000001">
    <property type="entry name" value="Peptide chain release factor 3"/>
    <property type="match status" value="1"/>
</dbReference>
<evidence type="ECO:0000256" key="8">
    <source>
        <dbReference type="ARBA" id="ARBA00073639"/>
    </source>
</evidence>
<dbReference type="SUPFAM" id="SSF50447">
    <property type="entry name" value="Translation proteins"/>
    <property type="match status" value="1"/>
</dbReference>
<dbReference type="NCBIfam" id="NF001964">
    <property type="entry name" value="PRK00741.1"/>
    <property type="match status" value="1"/>
</dbReference>
<evidence type="ECO:0000313" key="12">
    <source>
        <dbReference type="Proteomes" id="UP000270530"/>
    </source>
</evidence>
<evidence type="ECO:0000256" key="9">
    <source>
        <dbReference type="HAMAP-Rule" id="MF_00072"/>
    </source>
</evidence>
<dbReference type="CDD" id="cd03689">
    <property type="entry name" value="RF3_II"/>
    <property type="match status" value="1"/>
</dbReference>
<dbReference type="PANTHER" id="PTHR43556:SF2">
    <property type="entry name" value="PEPTIDE CHAIN RELEASE FACTOR RF3"/>
    <property type="match status" value="1"/>
</dbReference>
<dbReference type="AlphaFoldDB" id="A0A2Z6E301"/>
<protein>
    <recommendedName>
        <fullName evidence="8 9">Peptide chain release factor 3</fullName>
        <shortName evidence="9">RF-3</shortName>
    </recommendedName>
</protein>
<name>A0A2Z6E301_9GAMM</name>
<dbReference type="SUPFAM" id="SSF52540">
    <property type="entry name" value="P-loop containing nucleoside triphosphate hydrolases"/>
    <property type="match status" value="1"/>
</dbReference>
<accession>A0A2Z6E301</accession>
<dbReference type="InterPro" id="IPR031157">
    <property type="entry name" value="G_TR_CS"/>
</dbReference>
<dbReference type="GO" id="GO:0016149">
    <property type="term" value="F:translation release factor activity, codon specific"/>
    <property type="evidence" value="ECO:0007669"/>
    <property type="project" value="UniProtKB-UniRule"/>
</dbReference>
<dbReference type="InterPro" id="IPR038467">
    <property type="entry name" value="RF3_dom_3_sf"/>
</dbReference>
<dbReference type="FunFam" id="2.40.30.10:FF:000040">
    <property type="entry name" value="Peptide chain release factor 3"/>
    <property type="match status" value="1"/>
</dbReference>
<dbReference type="EMBL" id="AP018560">
    <property type="protein sequence ID" value="BBD78918.1"/>
    <property type="molecule type" value="Genomic_DNA"/>
</dbReference>
<dbReference type="PANTHER" id="PTHR43556">
    <property type="entry name" value="PEPTIDE CHAIN RELEASE FACTOR RF3"/>
    <property type="match status" value="1"/>
</dbReference>
<dbReference type="InterPro" id="IPR035647">
    <property type="entry name" value="EFG_III/V"/>
</dbReference>
<dbReference type="GO" id="GO:0016150">
    <property type="term" value="F:translation release factor activity, codon nonspecific"/>
    <property type="evidence" value="ECO:0007669"/>
    <property type="project" value="TreeGrafter"/>
</dbReference>
<evidence type="ECO:0000256" key="7">
    <source>
        <dbReference type="ARBA" id="ARBA00025017"/>
    </source>
</evidence>
<feature type="domain" description="Tr-type G" evidence="10">
    <location>
        <begin position="31"/>
        <end position="302"/>
    </location>
</feature>
<dbReference type="Gene3D" id="3.30.70.3280">
    <property type="entry name" value="Peptide chain release factor 3, domain III"/>
    <property type="match status" value="1"/>
</dbReference>
<evidence type="ECO:0000313" key="11">
    <source>
        <dbReference type="EMBL" id="BBD78918.1"/>
    </source>
</evidence>
<proteinExistence type="inferred from homology"/>
<dbReference type="InterPro" id="IPR053905">
    <property type="entry name" value="EF-G-like_DII"/>
</dbReference>
<dbReference type="NCBIfam" id="TIGR00503">
    <property type="entry name" value="prfC"/>
    <property type="match status" value="1"/>
</dbReference>
<evidence type="ECO:0000256" key="4">
    <source>
        <dbReference type="ARBA" id="ARBA00022741"/>
    </source>
</evidence>
<evidence type="ECO:0000259" key="10">
    <source>
        <dbReference type="PROSITE" id="PS51722"/>
    </source>
</evidence>
<dbReference type="GO" id="GO:0005829">
    <property type="term" value="C:cytosol"/>
    <property type="evidence" value="ECO:0007669"/>
    <property type="project" value="TreeGrafter"/>
</dbReference>
<dbReference type="SUPFAM" id="SSF54980">
    <property type="entry name" value="EF-G C-terminal domain-like"/>
    <property type="match status" value="1"/>
</dbReference>
<evidence type="ECO:0000256" key="2">
    <source>
        <dbReference type="ARBA" id="ARBA00009978"/>
    </source>
</evidence>
<dbReference type="GO" id="GO:0097216">
    <property type="term" value="F:guanosine tetraphosphate binding"/>
    <property type="evidence" value="ECO:0007669"/>
    <property type="project" value="UniProtKB-ARBA"/>
</dbReference>
<evidence type="ECO:0000256" key="6">
    <source>
        <dbReference type="ARBA" id="ARBA00023134"/>
    </source>
</evidence>
<evidence type="ECO:0000256" key="5">
    <source>
        <dbReference type="ARBA" id="ARBA00022917"/>
    </source>
</evidence>
<reference evidence="12" key="2">
    <citation type="submission" date="2018-06" db="EMBL/GenBank/DDBJ databases">
        <title>Genome sequence of Rhodanobacteraceae bacterium strain Dysh456.</title>
        <authorList>
            <person name="Fukui M."/>
        </authorList>
    </citation>
    <scope>NUCLEOTIDE SEQUENCE [LARGE SCALE GENOMIC DNA]</scope>
    <source>
        <strain evidence="12">Dysh456</strain>
    </source>
</reference>
<dbReference type="PROSITE" id="PS51722">
    <property type="entry name" value="G_TR_2"/>
    <property type="match status" value="1"/>
</dbReference>
<dbReference type="Pfam" id="PF22042">
    <property type="entry name" value="EF-G_D2"/>
    <property type="match status" value="1"/>
</dbReference>